<dbReference type="Proteomes" id="UP001597304">
    <property type="component" value="Unassembled WGS sequence"/>
</dbReference>
<protein>
    <submittedName>
        <fullName evidence="1">Uncharacterized protein</fullName>
    </submittedName>
</protein>
<comment type="caution">
    <text evidence="1">The sequence shown here is derived from an EMBL/GenBank/DDBJ whole genome shotgun (WGS) entry which is preliminary data.</text>
</comment>
<reference evidence="2" key="1">
    <citation type="journal article" date="2019" name="Int. J. Syst. Evol. Microbiol.">
        <title>The Global Catalogue of Microorganisms (GCM) 10K type strain sequencing project: providing services to taxonomists for standard genome sequencing and annotation.</title>
        <authorList>
            <consortium name="The Broad Institute Genomics Platform"/>
            <consortium name="The Broad Institute Genome Sequencing Center for Infectious Disease"/>
            <person name="Wu L."/>
            <person name="Ma J."/>
        </authorList>
    </citation>
    <scope>NUCLEOTIDE SEQUENCE [LARGE SCALE GENOMIC DNA]</scope>
    <source>
        <strain evidence="2">LMG 29247</strain>
    </source>
</reference>
<sequence>MARPHPERILHNARTTTLLFDTHTHLVRGEHQVDERRLPTLDEINALAANIPGNGVQPI</sequence>
<dbReference type="RefSeq" id="WP_147913063.1">
    <property type="nucleotide sequence ID" value="NZ_JBHUEJ010000003.1"/>
</dbReference>
<proteinExistence type="predicted"/>
<keyword evidence="2" id="KW-1185">Reference proteome</keyword>
<dbReference type="EMBL" id="JBHUEJ010000003">
    <property type="protein sequence ID" value="MFD1709172.1"/>
    <property type="molecule type" value="Genomic_DNA"/>
</dbReference>
<organism evidence="1 2">
    <name type="scientific">Ottowia flava</name>
    <dbReference type="NCBI Taxonomy" id="2675430"/>
    <lineage>
        <taxon>Bacteria</taxon>
        <taxon>Pseudomonadati</taxon>
        <taxon>Pseudomonadota</taxon>
        <taxon>Betaproteobacteria</taxon>
        <taxon>Burkholderiales</taxon>
        <taxon>Comamonadaceae</taxon>
        <taxon>Ottowia</taxon>
    </lineage>
</organism>
<evidence type="ECO:0000313" key="2">
    <source>
        <dbReference type="Proteomes" id="UP001597304"/>
    </source>
</evidence>
<gene>
    <name evidence="1" type="ORF">ACFSF0_00995</name>
</gene>
<evidence type="ECO:0000313" key="1">
    <source>
        <dbReference type="EMBL" id="MFD1709172.1"/>
    </source>
</evidence>
<name>A0ABW4KM11_9BURK</name>
<accession>A0ABW4KM11</accession>